<keyword evidence="6 8" id="KW-0456">Lyase</keyword>
<evidence type="ECO:0000256" key="2">
    <source>
        <dbReference type="ARBA" id="ARBA00022485"/>
    </source>
</evidence>
<dbReference type="Gene3D" id="1.10.340.30">
    <property type="entry name" value="Hypothetical protein, domain 2"/>
    <property type="match status" value="1"/>
</dbReference>
<evidence type="ECO:0000259" key="9">
    <source>
        <dbReference type="SMART" id="SM00478"/>
    </source>
</evidence>
<comment type="function">
    <text evidence="8">DNA repair enzyme that has both DNA N-glycosylase activity and AP-lyase activity. The DNA N-glycosylase activity releases various damaged pyrimidines from DNA by cleaving the N-glycosidic bond, leaving an AP (apurinic/apyrimidinic) site. The AP-lyase activity cleaves the phosphodiester bond 3' to the AP site by a beta-elimination, leaving a 3'-terminal unsaturated sugar and a product with a terminal 5'-phosphate.</text>
</comment>
<gene>
    <name evidence="8" type="primary">nth</name>
    <name evidence="10" type="ordered locus">Desti_4119</name>
</gene>
<organism evidence="10 11">
    <name type="scientific">Desulfomonile tiedjei (strain ATCC 49306 / DSM 6799 / DCB-1)</name>
    <dbReference type="NCBI Taxonomy" id="706587"/>
    <lineage>
        <taxon>Bacteria</taxon>
        <taxon>Pseudomonadati</taxon>
        <taxon>Thermodesulfobacteriota</taxon>
        <taxon>Desulfomonilia</taxon>
        <taxon>Desulfomonilales</taxon>
        <taxon>Desulfomonilaceae</taxon>
        <taxon>Desulfomonile</taxon>
    </lineage>
</organism>
<dbReference type="HAMAP" id="MF_00942">
    <property type="entry name" value="Nth"/>
    <property type="match status" value="1"/>
</dbReference>
<dbReference type="PANTHER" id="PTHR43286:SF1">
    <property type="entry name" value="ENDONUCLEASE III-LIKE PROTEIN 1"/>
    <property type="match status" value="1"/>
</dbReference>
<dbReference type="GO" id="GO:0006289">
    <property type="term" value="P:nucleotide-excision repair"/>
    <property type="evidence" value="ECO:0007669"/>
    <property type="project" value="TreeGrafter"/>
</dbReference>
<evidence type="ECO:0000313" key="11">
    <source>
        <dbReference type="Proteomes" id="UP000006055"/>
    </source>
</evidence>
<keyword evidence="2 8" id="KW-0004">4Fe-4S</keyword>
<dbReference type="PANTHER" id="PTHR43286">
    <property type="entry name" value="ENDONUCLEASE III-LIKE PROTEIN 1"/>
    <property type="match status" value="1"/>
</dbReference>
<keyword evidence="4 8" id="KW-0378">Hydrolase</keyword>
<dbReference type="InterPro" id="IPR003265">
    <property type="entry name" value="HhH-GPD_domain"/>
</dbReference>
<dbReference type="GO" id="GO:0006285">
    <property type="term" value="P:base-excision repair, AP site formation"/>
    <property type="evidence" value="ECO:0007669"/>
    <property type="project" value="TreeGrafter"/>
</dbReference>
<keyword evidence="3 8" id="KW-0227">DNA damage</keyword>
<evidence type="ECO:0000313" key="10">
    <source>
        <dbReference type="EMBL" id="AFM26757.1"/>
    </source>
</evidence>
<comment type="similarity">
    <text evidence="1 8">Belongs to the Nth/MutY family.</text>
</comment>
<keyword evidence="7 8" id="KW-0326">Glycosidase</keyword>
<evidence type="ECO:0000256" key="7">
    <source>
        <dbReference type="ARBA" id="ARBA00023295"/>
    </source>
</evidence>
<keyword evidence="5 8" id="KW-0234">DNA repair</keyword>
<protein>
    <recommendedName>
        <fullName evidence="8">Endonuclease III</fullName>
        <ecNumber evidence="8">4.2.99.18</ecNumber>
    </recommendedName>
    <alternativeName>
        <fullName evidence="8">DNA-(apurinic or apyrimidinic site) lyase</fullName>
    </alternativeName>
</protein>
<dbReference type="Pfam" id="PF00633">
    <property type="entry name" value="HHH"/>
    <property type="match status" value="1"/>
</dbReference>
<keyword evidence="8" id="KW-0479">Metal-binding</keyword>
<name>I4CB16_DESTA</name>
<evidence type="ECO:0000256" key="5">
    <source>
        <dbReference type="ARBA" id="ARBA00023204"/>
    </source>
</evidence>
<dbReference type="GO" id="GO:0140078">
    <property type="term" value="F:class I DNA-(apurinic or apyrimidinic site) endonuclease activity"/>
    <property type="evidence" value="ECO:0007669"/>
    <property type="project" value="UniProtKB-EC"/>
</dbReference>
<evidence type="ECO:0000256" key="1">
    <source>
        <dbReference type="ARBA" id="ARBA00008343"/>
    </source>
</evidence>
<keyword evidence="10" id="KW-0255">Endonuclease</keyword>
<dbReference type="SMART" id="SM00478">
    <property type="entry name" value="ENDO3c"/>
    <property type="match status" value="1"/>
</dbReference>
<proteinExistence type="inferred from homology"/>
<dbReference type="Gene3D" id="1.10.1670.10">
    <property type="entry name" value="Helix-hairpin-Helix base-excision DNA repair enzymes (C-terminal)"/>
    <property type="match status" value="1"/>
</dbReference>
<dbReference type="GO" id="GO:0003677">
    <property type="term" value="F:DNA binding"/>
    <property type="evidence" value="ECO:0007669"/>
    <property type="project" value="UniProtKB-UniRule"/>
</dbReference>
<keyword evidence="8" id="KW-0411">Iron-sulfur</keyword>
<dbReference type="InterPro" id="IPR000445">
    <property type="entry name" value="HhH_motif"/>
</dbReference>
<evidence type="ECO:0000256" key="3">
    <source>
        <dbReference type="ARBA" id="ARBA00022763"/>
    </source>
</evidence>
<feature type="domain" description="HhH-GPD" evidence="9">
    <location>
        <begin position="48"/>
        <end position="195"/>
    </location>
</feature>
<sequence>MNGLRDNCDIHRVVDILRRSVESLAVPIVTEISRKRRDPFDVLVSTVLSLRTKDDVTRVASRRLLAVASTPEALADLPEEEIEKLIFPVGFYRTKARNLRQLARDLLQKYGGKVPDDLDELLTIKGVGRKTANLVITLGFGQQGICVDTHVHRVSNRLGYVSTKTPEQTEMALRAKLPAEYWIEYNDLLVTWGQNICRPISPFCSKCPVLVCCNQIGVTQHR</sequence>
<comment type="catalytic activity">
    <reaction evidence="8">
        <text>2'-deoxyribonucleotide-(2'-deoxyribose 5'-phosphate)-2'-deoxyribonucleotide-DNA = a 3'-end 2'-deoxyribonucleotide-(2,3-dehydro-2,3-deoxyribose 5'-phosphate)-DNA + a 5'-end 5'-phospho-2'-deoxyribonucleoside-DNA + H(+)</text>
        <dbReference type="Rhea" id="RHEA:66592"/>
        <dbReference type="Rhea" id="RHEA-COMP:13180"/>
        <dbReference type="Rhea" id="RHEA-COMP:16897"/>
        <dbReference type="Rhea" id="RHEA-COMP:17067"/>
        <dbReference type="ChEBI" id="CHEBI:15378"/>
        <dbReference type="ChEBI" id="CHEBI:136412"/>
        <dbReference type="ChEBI" id="CHEBI:157695"/>
        <dbReference type="ChEBI" id="CHEBI:167181"/>
        <dbReference type="EC" id="4.2.99.18"/>
    </reaction>
</comment>
<feature type="binding site" evidence="8">
    <location>
        <position position="213"/>
    </location>
    <ligand>
        <name>[4Fe-4S] cluster</name>
        <dbReference type="ChEBI" id="CHEBI:49883"/>
    </ligand>
</feature>
<comment type="cofactor">
    <cofactor evidence="8">
        <name>[4Fe-4S] cluster</name>
        <dbReference type="ChEBI" id="CHEBI:49883"/>
    </cofactor>
    <text evidence="8">Binds 1 [4Fe-4S] cluster.</text>
</comment>
<dbReference type="InterPro" id="IPR005759">
    <property type="entry name" value="Nth"/>
</dbReference>
<dbReference type="PIRSF" id="PIRSF001435">
    <property type="entry name" value="Nth"/>
    <property type="match status" value="1"/>
</dbReference>
<evidence type="ECO:0000256" key="4">
    <source>
        <dbReference type="ARBA" id="ARBA00022801"/>
    </source>
</evidence>
<dbReference type="FunFam" id="1.10.340.30:FF:000001">
    <property type="entry name" value="Endonuclease III"/>
    <property type="match status" value="1"/>
</dbReference>
<keyword evidence="10" id="KW-0540">Nuclease</keyword>
<dbReference type="HOGENOM" id="CLU_012862_3_4_7"/>
<keyword evidence="8" id="KW-0408">Iron</keyword>
<keyword evidence="11" id="KW-1185">Reference proteome</keyword>
<reference evidence="11" key="1">
    <citation type="submission" date="2012-06" db="EMBL/GenBank/DDBJ databases">
        <title>Complete sequence of chromosome of Desulfomonile tiedjei DSM 6799.</title>
        <authorList>
            <person name="Lucas S."/>
            <person name="Copeland A."/>
            <person name="Lapidus A."/>
            <person name="Glavina del Rio T."/>
            <person name="Dalin E."/>
            <person name="Tice H."/>
            <person name="Bruce D."/>
            <person name="Goodwin L."/>
            <person name="Pitluck S."/>
            <person name="Peters L."/>
            <person name="Ovchinnikova G."/>
            <person name="Zeytun A."/>
            <person name="Lu M."/>
            <person name="Kyrpides N."/>
            <person name="Mavromatis K."/>
            <person name="Ivanova N."/>
            <person name="Brettin T."/>
            <person name="Detter J.C."/>
            <person name="Han C."/>
            <person name="Larimer F."/>
            <person name="Land M."/>
            <person name="Hauser L."/>
            <person name="Markowitz V."/>
            <person name="Cheng J.-F."/>
            <person name="Hugenholtz P."/>
            <person name="Woyke T."/>
            <person name="Wu D."/>
            <person name="Spring S."/>
            <person name="Schroeder M."/>
            <person name="Brambilla E."/>
            <person name="Klenk H.-P."/>
            <person name="Eisen J.A."/>
        </authorList>
    </citation>
    <scope>NUCLEOTIDE SEQUENCE [LARGE SCALE GENOMIC DNA]</scope>
    <source>
        <strain evidence="11">ATCC 49306 / DSM 6799 / DCB-1</strain>
    </source>
</reference>
<dbReference type="InterPro" id="IPR023170">
    <property type="entry name" value="HhH_base_excis_C"/>
</dbReference>
<feature type="binding site" evidence="8">
    <location>
        <position position="204"/>
    </location>
    <ligand>
        <name>[4Fe-4S] cluster</name>
        <dbReference type="ChEBI" id="CHEBI:49883"/>
    </ligand>
</feature>
<feature type="binding site" evidence="8">
    <location>
        <position position="207"/>
    </location>
    <ligand>
        <name>[4Fe-4S] cluster</name>
        <dbReference type="ChEBI" id="CHEBI:49883"/>
    </ligand>
</feature>
<dbReference type="GO" id="GO:0051539">
    <property type="term" value="F:4 iron, 4 sulfur cluster binding"/>
    <property type="evidence" value="ECO:0007669"/>
    <property type="project" value="UniProtKB-UniRule"/>
</dbReference>
<dbReference type="STRING" id="706587.Desti_4119"/>
<dbReference type="EMBL" id="CP003360">
    <property type="protein sequence ID" value="AFM26757.1"/>
    <property type="molecule type" value="Genomic_DNA"/>
</dbReference>
<dbReference type="Pfam" id="PF00730">
    <property type="entry name" value="HhH-GPD"/>
    <property type="match status" value="1"/>
</dbReference>
<dbReference type="KEGG" id="dti:Desti_4119"/>
<evidence type="ECO:0000256" key="8">
    <source>
        <dbReference type="HAMAP-Rule" id="MF_00942"/>
    </source>
</evidence>
<keyword evidence="8" id="KW-0238">DNA-binding</keyword>
<accession>I4CB16</accession>
<dbReference type="SUPFAM" id="SSF48150">
    <property type="entry name" value="DNA-glycosylase"/>
    <property type="match status" value="1"/>
</dbReference>
<dbReference type="GO" id="GO:0046872">
    <property type="term" value="F:metal ion binding"/>
    <property type="evidence" value="ECO:0007669"/>
    <property type="project" value="UniProtKB-KW"/>
</dbReference>
<dbReference type="GO" id="GO:0000703">
    <property type="term" value="F:oxidized pyrimidine nucleobase lesion DNA N-glycosylase activity"/>
    <property type="evidence" value="ECO:0007669"/>
    <property type="project" value="TreeGrafter"/>
</dbReference>
<feature type="binding site" evidence="8">
    <location>
        <position position="197"/>
    </location>
    <ligand>
        <name>[4Fe-4S] cluster</name>
        <dbReference type="ChEBI" id="CHEBI:49883"/>
    </ligand>
</feature>
<dbReference type="InterPro" id="IPR011257">
    <property type="entry name" value="DNA_glycosylase"/>
</dbReference>
<dbReference type="AlphaFoldDB" id="I4CB16"/>
<evidence type="ECO:0000256" key="6">
    <source>
        <dbReference type="ARBA" id="ARBA00023239"/>
    </source>
</evidence>
<dbReference type="CDD" id="cd00056">
    <property type="entry name" value="ENDO3c"/>
    <property type="match status" value="1"/>
</dbReference>
<dbReference type="EC" id="4.2.99.18" evidence="8"/>
<dbReference type="PATRIC" id="fig|706587.4.peg.4668"/>
<dbReference type="Proteomes" id="UP000006055">
    <property type="component" value="Chromosome"/>
</dbReference>
<dbReference type="eggNOG" id="COG0177">
    <property type="taxonomic scope" value="Bacteria"/>
</dbReference>